<sequence length="75" mass="7826">MAADIVAAAGRALVAAASKLTNLAEMTIAFTQAQDWLQEFENLREALLANPAADHVTVGTYPVANWTGGIGELLA</sequence>
<dbReference type="EMBL" id="JAGSXJ010000002">
    <property type="protein sequence ID" value="KAH6695701.1"/>
    <property type="molecule type" value="Genomic_DNA"/>
</dbReference>
<protein>
    <submittedName>
        <fullName evidence="1">Uncharacterized protein</fullName>
    </submittedName>
</protein>
<proteinExistence type="predicted"/>
<reference evidence="1" key="1">
    <citation type="journal article" date="2021" name="Nat. Commun.">
        <title>Genetic determinants of endophytism in the Arabidopsis root mycobiome.</title>
        <authorList>
            <person name="Mesny F."/>
            <person name="Miyauchi S."/>
            <person name="Thiergart T."/>
            <person name="Pickel B."/>
            <person name="Atanasova L."/>
            <person name="Karlsson M."/>
            <person name="Huettel B."/>
            <person name="Barry K.W."/>
            <person name="Haridas S."/>
            <person name="Chen C."/>
            <person name="Bauer D."/>
            <person name="Andreopoulos W."/>
            <person name="Pangilinan J."/>
            <person name="LaButti K."/>
            <person name="Riley R."/>
            <person name="Lipzen A."/>
            <person name="Clum A."/>
            <person name="Drula E."/>
            <person name="Henrissat B."/>
            <person name="Kohler A."/>
            <person name="Grigoriev I.V."/>
            <person name="Martin F.M."/>
            <person name="Hacquard S."/>
        </authorList>
    </citation>
    <scope>NUCLEOTIDE SEQUENCE</scope>
    <source>
        <strain evidence="1">MPI-SDFR-AT-0117</strain>
    </source>
</reference>
<name>A0A9P9AF35_9PEZI</name>
<evidence type="ECO:0000313" key="2">
    <source>
        <dbReference type="Proteomes" id="UP000770015"/>
    </source>
</evidence>
<gene>
    <name evidence="1" type="ORF">F5X68DRAFT_227671</name>
</gene>
<comment type="caution">
    <text evidence="1">The sequence shown here is derived from an EMBL/GenBank/DDBJ whole genome shotgun (WGS) entry which is preliminary data.</text>
</comment>
<keyword evidence="2" id="KW-1185">Reference proteome</keyword>
<dbReference type="Proteomes" id="UP000770015">
    <property type="component" value="Unassembled WGS sequence"/>
</dbReference>
<organism evidence="1 2">
    <name type="scientific">Plectosphaerella plurivora</name>
    <dbReference type="NCBI Taxonomy" id="936078"/>
    <lineage>
        <taxon>Eukaryota</taxon>
        <taxon>Fungi</taxon>
        <taxon>Dikarya</taxon>
        <taxon>Ascomycota</taxon>
        <taxon>Pezizomycotina</taxon>
        <taxon>Sordariomycetes</taxon>
        <taxon>Hypocreomycetidae</taxon>
        <taxon>Glomerellales</taxon>
        <taxon>Plectosphaerellaceae</taxon>
        <taxon>Plectosphaerella</taxon>
    </lineage>
</organism>
<accession>A0A9P9AF35</accession>
<dbReference type="AlphaFoldDB" id="A0A9P9AF35"/>
<evidence type="ECO:0000313" key="1">
    <source>
        <dbReference type="EMBL" id="KAH6695701.1"/>
    </source>
</evidence>